<dbReference type="EMBL" id="LN890280">
    <property type="protein sequence ID" value="CUR51361.1"/>
    <property type="molecule type" value="Genomic_DNA"/>
</dbReference>
<reference evidence="2" key="1">
    <citation type="submission" date="2015-10" db="EMBL/GenBank/DDBJ databases">
        <authorList>
            <person name="Lehtovirta-Morley L.E."/>
            <person name="Vieille C."/>
        </authorList>
    </citation>
    <scope>NUCLEOTIDE SEQUENCE [LARGE SCALE GENOMIC DNA]</scope>
</reference>
<keyword evidence="2" id="KW-1185">Reference proteome</keyword>
<evidence type="ECO:0008006" key="3">
    <source>
        <dbReference type="Google" id="ProtNLM"/>
    </source>
</evidence>
<organism evidence="1 2">
    <name type="scientific">Nitrosotalea devaniterrae</name>
    <dbReference type="NCBI Taxonomy" id="1078905"/>
    <lineage>
        <taxon>Archaea</taxon>
        <taxon>Nitrososphaerota</taxon>
        <taxon>Nitrososphaeria</taxon>
        <taxon>Nitrosotaleales</taxon>
        <taxon>Nitrosotaleaceae</taxon>
        <taxon>Nitrosotalea</taxon>
    </lineage>
</organism>
<dbReference type="InterPro" id="IPR036390">
    <property type="entry name" value="WH_DNA-bd_sf"/>
</dbReference>
<proteinExistence type="predicted"/>
<dbReference type="Gene3D" id="1.10.10.10">
    <property type="entry name" value="Winged helix-like DNA-binding domain superfamily/Winged helix DNA-binding domain"/>
    <property type="match status" value="1"/>
</dbReference>
<accession>A0A128A1Z6</accession>
<dbReference type="AlphaFoldDB" id="A0A128A1Z6"/>
<evidence type="ECO:0000313" key="1">
    <source>
        <dbReference type="EMBL" id="CUR51361.1"/>
    </source>
</evidence>
<evidence type="ECO:0000313" key="2">
    <source>
        <dbReference type="Proteomes" id="UP000196239"/>
    </source>
</evidence>
<dbReference type="SUPFAM" id="SSF46785">
    <property type="entry name" value="Winged helix' DNA-binding domain"/>
    <property type="match status" value="1"/>
</dbReference>
<dbReference type="InterPro" id="IPR036388">
    <property type="entry name" value="WH-like_DNA-bd_sf"/>
</dbReference>
<dbReference type="KEGG" id="ndv:NDEV_0596"/>
<sequence length="104" mass="12079">MSPIQRKDFLVFLRKMSKKGFYEVLNYVYEKKSVHYNEVLNYVLDKKIVDSRASVTIALNGLTNLGLLERTVTNARPIRTNYQVSKTGHQIIKNLRDLEAVFSK</sequence>
<protein>
    <recommendedName>
        <fullName evidence="3">HTH hxlR-type domain-containing protein</fullName>
    </recommendedName>
</protein>
<gene>
    <name evidence="1" type="ORF">NDEV_0596</name>
</gene>
<dbReference type="Proteomes" id="UP000196239">
    <property type="component" value="Chromosome 1"/>
</dbReference>
<name>A0A128A1Z6_9ARCH</name>